<name>A0A381VDY6_9ZZZZ</name>
<accession>A0A381VDY6</accession>
<organism evidence="1">
    <name type="scientific">marine metagenome</name>
    <dbReference type="NCBI Taxonomy" id="408172"/>
    <lineage>
        <taxon>unclassified sequences</taxon>
        <taxon>metagenomes</taxon>
        <taxon>ecological metagenomes</taxon>
    </lineage>
</organism>
<dbReference type="AlphaFoldDB" id="A0A381VDY6"/>
<dbReference type="EMBL" id="UINC01008413">
    <property type="protein sequence ID" value="SVA37867.1"/>
    <property type="molecule type" value="Genomic_DNA"/>
</dbReference>
<proteinExistence type="predicted"/>
<protein>
    <submittedName>
        <fullName evidence="1">Uncharacterized protein</fullName>
    </submittedName>
</protein>
<sequence length="53" mass="5543">MGSPLYFTGAVSFSQSEGGVVDDYAPGFGMWGLIVYGMFGQKLHPLAALVVSS</sequence>
<reference evidence="1" key="1">
    <citation type="submission" date="2018-05" db="EMBL/GenBank/DDBJ databases">
        <authorList>
            <person name="Lanie J.A."/>
            <person name="Ng W.-L."/>
            <person name="Kazmierczak K.M."/>
            <person name="Andrzejewski T.M."/>
            <person name="Davidsen T.M."/>
            <person name="Wayne K.J."/>
            <person name="Tettelin H."/>
            <person name="Glass J.I."/>
            <person name="Rusch D."/>
            <person name="Podicherti R."/>
            <person name="Tsui H.-C.T."/>
            <person name="Winkler M.E."/>
        </authorList>
    </citation>
    <scope>NUCLEOTIDE SEQUENCE</scope>
</reference>
<gene>
    <name evidence="1" type="ORF">METZ01_LOCUS90721</name>
</gene>
<evidence type="ECO:0000313" key="1">
    <source>
        <dbReference type="EMBL" id="SVA37867.1"/>
    </source>
</evidence>